<gene>
    <name evidence="4" type="ORF">MSTO_60200</name>
</gene>
<proteinExistence type="predicted"/>
<dbReference type="Gene3D" id="3.40.50.720">
    <property type="entry name" value="NAD(P)-binding Rossmann-like Domain"/>
    <property type="match status" value="1"/>
</dbReference>
<evidence type="ECO:0000313" key="4">
    <source>
        <dbReference type="EMBL" id="BBY25815.1"/>
    </source>
</evidence>
<dbReference type="RefSeq" id="WP_163794236.1">
    <property type="nucleotide sequence ID" value="NZ_AP022587.1"/>
</dbReference>
<dbReference type="EMBL" id="AP022587">
    <property type="protein sequence ID" value="BBY25815.1"/>
    <property type="molecule type" value="Genomic_DNA"/>
</dbReference>
<dbReference type="SUPFAM" id="SSF51735">
    <property type="entry name" value="NAD(P)-binding Rossmann-fold domains"/>
    <property type="match status" value="1"/>
</dbReference>
<dbReference type="GO" id="GO:0009089">
    <property type="term" value="P:lysine biosynthetic process via diaminopimelate"/>
    <property type="evidence" value="ECO:0007669"/>
    <property type="project" value="InterPro"/>
</dbReference>
<accession>A0A7I7QHS3</accession>
<evidence type="ECO:0000259" key="3">
    <source>
        <dbReference type="Pfam" id="PF01113"/>
    </source>
</evidence>
<dbReference type="CDD" id="cd24146">
    <property type="entry name" value="nat-AmDH_N_like"/>
    <property type="match status" value="1"/>
</dbReference>
<keyword evidence="2" id="KW-0560">Oxidoreductase</keyword>
<dbReference type="InterPro" id="IPR036291">
    <property type="entry name" value="NAD(P)-bd_dom_sf"/>
</dbReference>
<dbReference type="Proteomes" id="UP000467130">
    <property type="component" value="Chromosome"/>
</dbReference>
<dbReference type="Pfam" id="PF01113">
    <property type="entry name" value="DapB_N"/>
    <property type="match status" value="1"/>
</dbReference>
<organism evidence="4 5">
    <name type="scientific">Mycobacterium stomatepiae</name>
    <dbReference type="NCBI Taxonomy" id="470076"/>
    <lineage>
        <taxon>Bacteria</taxon>
        <taxon>Bacillati</taxon>
        <taxon>Actinomycetota</taxon>
        <taxon>Actinomycetes</taxon>
        <taxon>Mycobacteriales</taxon>
        <taxon>Mycobacteriaceae</taxon>
        <taxon>Mycobacterium</taxon>
        <taxon>Mycobacterium simiae complex</taxon>
    </lineage>
</organism>
<dbReference type="GO" id="GO:0008839">
    <property type="term" value="F:4-hydroxy-tetrahydrodipicolinate reductase"/>
    <property type="evidence" value="ECO:0007669"/>
    <property type="project" value="InterPro"/>
</dbReference>
<protein>
    <recommendedName>
        <fullName evidence="3">Dihydrodipicolinate reductase N-terminal domain-containing protein</fullName>
    </recommendedName>
</protein>
<feature type="domain" description="Dihydrodipicolinate reductase N-terminal" evidence="3">
    <location>
        <begin position="11"/>
        <end position="80"/>
    </location>
</feature>
<keyword evidence="5" id="KW-1185">Reference proteome</keyword>
<evidence type="ECO:0000256" key="1">
    <source>
        <dbReference type="ARBA" id="ARBA00022857"/>
    </source>
</evidence>
<sequence length="376" mass="40569">MSGNDLRPPYRIAVWGPGTVGVAAIRELIHLPETDLVSVFAYNTAKHGTDAGKLAGMAPVGVSVSTNLAEFLATQPECIIHAPRDFGDFAADSDLVMLLEHGINVITVLPYQYPHRRGDAAFERLDAAAKKGGATLFGTGINPGFLFERVALTATGLCNAVERISLSEYVNIEHITSGAEFLTIMGFGMEATQPEMVDAVAGTVNNYLTQSLYYAAHHMGLTIERLERDDDHISTPVDIEIPDLFTLKAGTVALVRFRWTAYCTNGPTLSTQVNWYATDAMRPEEALGHGDDVWKIQIDGRPSFQLCAELSGTPRGDAVHPDNPTHPSMLGTAIPAVQAIASVIDAPAGVMVADAPQFHWKRDFRLDSARAATAVR</sequence>
<name>A0A7I7QHS3_9MYCO</name>
<dbReference type="AlphaFoldDB" id="A0A7I7QHS3"/>
<reference evidence="4 5" key="1">
    <citation type="journal article" date="2019" name="Emerg. Microbes Infect.">
        <title>Comprehensive subspecies identification of 175 nontuberculous mycobacteria species based on 7547 genomic profiles.</title>
        <authorList>
            <person name="Matsumoto Y."/>
            <person name="Kinjo T."/>
            <person name="Motooka D."/>
            <person name="Nabeya D."/>
            <person name="Jung N."/>
            <person name="Uechi K."/>
            <person name="Horii T."/>
            <person name="Iida T."/>
            <person name="Fujita J."/>
            <person name="Nakamura S."/>
        </authorList>
    </citation>
    <scope>NUCLEOTIDE SEQUENCE [LARGE SCALE GENOMIC DNA]</scope>
    <source>
        <strain evidence="4 5">JCM 17783</strain>
    </source>
</reference>
<keyword evidence="1" id="KW-0521">NADP</keyword>
<evidence type="ECO:0000256" key="2">
    <source>
        <dbReference type="ARBA" id="ARBA00023002"/>
    </source>
</evidence>
<dbReference type="InterPro" id="IPR000846">
    <property type="entry name" value="DapB_N"/>
</dbReference>
<dbReference type="KEGG" id="msto:MSTO_60200"/>
<evidence type="ECO:0000313" key="5">
    <source>
        <dbReference type="Proteomes" id="UP000467130"/>
    </source>
</evidence>